<proteinExistence type="predicted"/>
<dbReference type="GO" id="GO:0016989">
    <property type="term" value="F:sigma factor antagonist activity"/>
    <property type="evidence" value="ECO:0007669"/>
    <property type="project" value="TreeGrafter"/>
</dbReference>
<feature type="domain" description="Anti-sigma K factor RskA C-terminal" evidence="9">
    <location>
        <begin position="103"/>
        <end position="237"/>
    </location>
</feature>
<dbReference type="EMBL" id="PVWG01000011">
    <property type="protein sequence ID" value="PSB19348.1"/>
    <property type="molecule type" value="Genomic_DNA"/>
</dbReference>
<evidence type="ECO:0000256" key="2">
    <source>
        <dbReference type="ARBA" id="ARBA00004236"/>
    </source>
</evidence>
<dbReference type="STRING" id="1920490.GCA_001895925_04430"/>
<dbReference type="InterPro" id="IPR041916">
    <property type="entry name" value="Anti_sigma_zinc_sf"/>
</dbReference>
<dbReference type="Pfam" id="PF10099">
    <property type="entry name" value="RskA_C"/>
    <property type="match status" value="1"/>
</dbReference>
<gene>
    <name evidence="10" type="ORF">C7B65_11630</name>
</gene>
<comment type="caution">
    <text evidence="10">The sequence shown here is derived from an EMBL/GenBank/DDBJ whole genome shotgun (WGS) entry which is preliminary data.</text>
</comment>
<evidence type="ECO:0000256" key="5">
    <source>
        <dbReference type="ARBA" id="ARBA00022989"/>
    </source>
</evidence>
<evidence type="ECO:0000259" key="9">
    <source>
        <dbReference type="Pfam" id="PF10099"/>
    </source>
</evidence>
<accession>A0A2T1DFT1</accession>
<reference evidence="10 11" key="2">
    <citation type="submission" date="2018-03" db="EMBL/GenBank/DDBJ databases">
        <title>The ancient ancestry and fast evolution of plastids.</title>
        <authorList>
            <person name="Moore K.R."/>
            <person name="Magnabosco C."/>
            <person name="Momper L."/>
            <person name="Gold D.A."/>
            <person name="Bosak T."/>
            <person name="Fournier G.P."/>
        </authorList>
    </citation>
    <scope>NUCLEOTIDE SEQUENCE [LARGE SCALE GENOMIC DNA]</scope>
    <source>
        <strain evidence="10 11">ULC007</strain>
    </source>
</reference>
<dbReference type="PANTHER" id="PTHR37461:SF1">
    <property type="entry name" value="ANTI-SIGMA-K FACTOR RSKA"/>
    <property type="match status" value="1"/>
</dbReference>
<protein>
    <recommendedName>
        <fullName evidence="8">Regulator of SigK</fullName>
    </recommendedName>
    <alternativeName>
        <fullName evidence="7">Sigma-K anti-sigma factor RskA</fullName>
    </alternativeName>
</protein>
<evidence type="ECO:0000256" key="8">
    <source>
        <dbReference type="ARBA" id="ARBA00030803"/>
    </source>
</evidence>
<evidence type="ECO:0000256" key="4">
    <source>
        <dbReference type="ARBA" id="ARBA00022692"/>
    </source>
</evidence>
<dbReference type="GO" id="GO:0006417">
    <property type="term" value="P:regulation of translation"/>
    <property type="evidence" value="ECO:0007669"/>
    <property type="project" value="TreeGrafter"/>
</dbReference>
<keyword evidence="3" id="KW-1003">Cell membrane</keyword>
<evidence type="ECO:0000256" key="3">
    <source>
        <dbReference type="ARBA" id="ARBA00022475"/>
    </source>
</evidence>
<dbReference type="AlphaFoldDB" id="A0A2T1DFT1"/>
<sequence>MTGSVSSEHLQLLIAGYVLGDLDPNEAAEFEQLLLDHPAIADEVTQMQAALELSDDLPEVDPPTHLRSVILNAQAQPTPLAAVPDPAVSRTRRNPFPWSRALNLAAAVLIVVLGVNNYRLRQTLQASQTETQRLAALNYSLKSTEPTNPASATVAVNPNNLEAVLTVKDLPPLPPGKVYVLWTLLKEDAPYTTDAKGAILTEAFNVDAQGGVAKPIVVPRAFRSEALISKVAVTIEDATAPQKHQGKPIMVTSL</sequence>
<evidence type="ECO:0000256" key="6">
    <source>
        <dbReference type="ARBA" id="ARBA00023136"/>
    </source>
</evidence>
<comment type="subcellular location">
    <subcellularLocation>
        <location evidence="2">Cell membrane</location>
    </subcellularLocation>
    <subcellularLocation>
        <location evidence="1">Membrane</location>
        <topology evidence="1">Single-pass membrane protein</topology>
    </subcellularLocation>
</comment>
<dbReference type="OrthoDB" id="421181at2"/>
<dbReference type="PANTHER" id="PTHR37461">
    <property type="entry name" value="ANTI-SIGMA-K FACTOR RSKA"/>
    <property type="match status" value="1"/>
</dbReference>
<dbReference type="InterPro" id="IPR051474">
    <property type="entry name" value="Anti-sigma-K/W_factor"/>
</dbReference>
<keyword evidence="4" id="KW-0812">Transmembrane</keyword>
<keyword evidence="6" id="KW-0472">Membrane</keyword>
<evidence type="ECO:0000256" key="7">
    <source>
        <dbReference type="ARBA" id="ARBA00029829"/>
    </source>
</evidence>
<dbReference type="Proteomes" id="UP000238634">
    <property type="component" value="Unassembled WGS sequence"/>
</dbReference>
<organism evidence="10 11">
    <name type="scientific">Phormidesmis priestleyi ULC007</name>
    <dbReference type="NCBI Taxonomy" id="1920490"/>
    <lineage>
        <taxon>Bacteria</taxon>
        <taxon>Bacillati</taxon>
        <taxon>Cyanobacteriota</taxon>
        <taxon>Cyanophyceae</taxon>
        <taxon>Leptolyngbyales</taxon>
        <taxon>Leptolyngbyaceae</taxon>
        <taxon>Phormidesmis</taxon>
    </lineage>
</organism>
<keyword evidence="5" id="KW-1133">Transmembrane helix</keyword>
<dbReference type="Gene3D" id="1.10.10.1320">
    <property type="entry name" value="Anti-sigma factor, zinc-finger domain"/>
    <property type="match status" value="1"/>
</dbReference>
<evidence type="ECO:0000313" key="10">
    <source>
        <dbReference type="EMBL" id="PSB19348.1"/>
    </source>
</evidence>
<name>A0A2T1DFT1_9CYAN</name>
<reference evidence="10 11" key="1">
    <citation type="submission" date="2018-02" db="EMBL/GenBank/DDBJ databases">
        <authorList>
            <person name="Cohen D.B."/>
            <person name="Kent A.D."/>
        </authorList>
    </citation>
    <scope>NUCLEOTIDE SEQUENCE [LARGE SCALE GENOMIC DNA]</scope>
    <source>
        <strain evidence="10 11">ULC007</strain>
    </source>
</reference>
<evidence type="ECO:0000256" key="1">
    <source>
        <dbReference type="ARBA" id="ARBA00004167"/>
    </source>
</evidence>
<dbReference type="GO" id="GO:0005886">
    <property type="term" value="C:plasma membrane"/>
    <property type="evidence" value="ECO:0007669"/>
    <property type="project" value="UniProtKB-SubCell"/>
</dbReference>
<keyword evidence="11" id="KW-1185">Reference proteome</keyword>
<evidence type="ECO:0000313" key="11">
    <source>
        <dbReference type="Proteomes" id="UP000238634"/>
    </source>
</evidence>
<dbReference type="InterPro" id="IPR018764">
    <property type="entry name" value="RskA_C"/>
</dbReference>